<dbReference type="CDD" id="cd09766">
    <property type="entry name" value="Csx15_I-U"/>
    <property type="match status" value="1"/>
</dbReference>
<accession>E8QX08</accession>
<name>E8QX08_ISOPI</name>
<dbReference type="Proteomes" id="UP000008631">
    <property type="component" value="Chromosome"/>
</dbReference>
<organism evidence="1 2">
    <name type="scientific">Isosphaera pallida (strain ATCC 43644 / DSM 9630 / IS1B)</name>
    <dbReference type="NCBI Taxonomy" id="575540"/>
    <lineage>
        <taxon>Bacteria</taxon>
        <taxon>Pseudomonadati</taxon>
        <taxon>Planctomycetota</taxon>
        <taxon>Planctomycetia</taxon>
        <taxon>Isosphaerales</taxon>
        <taxon>Isosphaeraceae</taxon>
        <taxon>Isosphaera</taxon>
    </lineage>
</organism>
<dbReference type="HOGENOM" id="CLU_122744_0_0_0"/>
<dbReference type="InParanoid" id="E8QX08"/>
<gene>
    <name evidence="1" type="ordered locus">Isop_3490</name>
</gene>
<dbReference type="NCBIfam" id="NF040560">
    <property type="entry name" value="CAS_Csx15"/>
    <property type="match status" value="1"/>
</dbReference>
<dbReference type="KEGG" id="ipa:Isop_3490"/>
<dbReference type="AlphaFoldDB" id="E8QX08"/>
<dbReference type="EMBL" id="CP002353">
    <property type="protein sequence ID" value="ADV64047.1"/>
    <property type="molecule type" value="Genomic_DNA"/>
</dbReference>
<keyword evidence="2" id="KW-1185">Reference proteome</keyword>
<dbReference type="eggNOG" id="COG2865">
    <property type="taxonomic scope" value="Bacteria"/>
</dbReference>
<dbReference type="STRING" id="575540.Isop_3490"/>
<proteinExistence type="predicted"/>
<sequence length="126" mass="13998">MLLLNFAHPFTERQRAQLGALVGTPIENILDIQTQFDPNESFAAQAVALIDSVGMSREQWQHTPLIVNPPSLSAIACAVIAELHGRMGYFPTIVRLRPVPDAVVPSFEVAEVIALNTLREEARRRR</sequence>
<protein>
    <submittedName>
        <fullName evidence="1">Uncharacterized protein</fullName>
    </submittedName>
</protein>
<dbReference type="OrthoDB" id="597445at2"/>
<reference evidence="1 2" key="2">
    <citation type="journal article" date="2011" name="Stand. Genomic Sci.">
        <title>Complete genome sequence of Isosphaera pallida type strain (IS1B).</title>
        <authorList>
            <consortium name="US DOE Joint Genome Institute (JGI-PGF)"/>
            <person name="Goker M."/>
            <person name="Cleland D."/>
            <person name="Saunders E."/>
            <person name="Lapidus A."/>
            <person name="Nolan M."/>
            <person name="Lucas S."/>
            <person name="Hammon N."/>
            <person name="Deshpande S."/>
            <person name="Cheng J.F."/>
            <person name="Tapia R."/>
            <person name="Han C."/>
            <person name="Goodwin L."/>
            <person name="Pitluck S."/>
            <person name="Liolios K."/>
            <person name="Pagani I."/>
            <person name="Ivanova N."/>
            <person name="Mavromatis K."/>
            <person name="Pati A."/>
            <person name="Chen A."/>
            <person name="Palaniappan K."/>
            <person name="Land M."/>
            <person name="Hauser L."/>
            <person name="Chang Y.J."/>
            <person name="Jeffries C.D."/>
            <person name="Detter J.C."/>
            <person name="Beck B."/>
            <person name="Woyke T."/>
            <person name="Bristow J."/>
            <person name="Eisen J.A."/>
            <person name="Markowitz V."/>
            <person name="Hugenholtz P."/>
            <person name="Kyrpides N.C."/>
            <person name="Klenk H.P."/>
        </authorList>
    </citation>
    <scope>NUCLEOTIDE SEQUENCE [LARGE SCALE GENOMIC DNA]</scope>
    <source>
        <strain evidence="2">ATCC 43644 / DSM 9630 / IS1B</strain>
    </source>
</reference>
<reference key="1">
    <citation type="submission" date="2010-11" db="EMBL/GenBank/DDBJ databases">
        <title>The complete sequence of chromosome of Isophaera pallida ATCC 43644.</title>
        <authorList>
            <consortium name="US DOE Joint Genome Institute (JGI-PGF)"/>
            <person name="Lucas S."/>
            <person name="Copeland A."/>
            <person name="Lapidus A."/>
            <person name="Bruce D."/>
            <person name="Goodwin L."/>
            <person name="Pitluck S."/>
            <person name="Kyrpides N."/>
            <person name="Mavromatis K."/>
            <person name="Pagani I."/>
            <person name="Ivanova N."/>
            <person name="Saunders E."/>
            <person name="Brettin T."/>
            <person name="Detter J.C."/>
            <person name="Han C."/>
            <person name="Tapia R."/>
            <person name="Land M."/>
            <person name="Hauser L."/>
            <person name="Markowitz V."/>
            <person name="Cheng J.-F."/>
            <person name="Hugenholtz P."/>
            <person name="Woyke T."/>
            <person name="Wu D."/>
            <person name="Eisen J.A."/>
        </authorList>
    </citation>
    <scope>NUCLEOTIDE SEQUENCE</scope>
    <source>
        <strain>ATCC 43644</strain>
    </source>
</reference>
<dbReference type="RefSeq" id="WP_013566335.1">
    <property type="nucleotide sequence ID" value="NC_014962.1"/>
</dbReference>
<evidence type="ECO:0000313" key="2">
    <source>
        <dbReference type="Proteomes" id="UP000008631"/>
    </source>
</evidence>
<evidence type="ECO:0000313" key="1">
    <source>
        <dbReference type="EMBL" id="ADV64047.1"/>
    </source>
</evidence>